<keyword evidence="1" id="KW-0812">Transmembrane</keyword>
<evidence type="ECO:0000256" key="1">
    <source>
        <dbReference type="SAM" id="Phobius"/>
    </source>
</evidence>
<dbReference type="EMBL" id="BAAAZD010000001">
    <property type="protein sequence ID" value="GAA3999884.1"/>
    <property type="molecule type" value="Genomic_DNA"/>
</dbReference>
<gene>
    <name evidence="2" type="ORF">GCM10022211_07490</name>
</gene>
<sequence>MARLITHAGPAGQWLAGLCPRCEKGRLFAGPVRLRDACSECGLDFTQFNVGDGPAAFLILLVGALLVIGALVVDAAYEPAWWVHLVWLPVGAALTLGGLRLAKAWLLGAEYRNAAHEGRLVK</sequence>
<evidence type="ECO:0000313" key="3">
    <source>
        <dbReference type="Proteomes" id="UP001501310"/>
    </source>
</evidence>
<keyword evidence="1" id="KW-0472">Membrane</keyword>
<evidence type="ECO:0000313" key="2">
    <source>
        <dbReference type="EMBL" id="GAA3999884.1"/>
    </source>
</evidence>
<keyword evidence="3" id="KW-1185">Reference proteome</keyword>
<accession>A0ABP7RN71</accession>
<feature type="transmembrane region" description="Helical" evidence="1">
    <location>
        <begin position="79"/>
        <end position="102"/>
    </location>
</feature>
<proteinExistence type="predicted"/>
<organism evidence="2 3">
    <name type="scientific">Sphingomonas humi</name>
    <dbReference type="NCBI Taxonomy" id="335630"/>
    <lineage>
        <taxon>Bacteria</taxon>
        <taxon>Pseudomonadati</taxon>
        <taxon>Pseudomonadota</taxon>
        <taxon>Alphaproteobacteria</taxon>
        <taxon>Sphingomonadales</taxon>
        <taxon>Sphingomonadaceae</taxon>
        <taxon>Sphingomonas</taxon>
    </lineage>
</organism>
<name>A0ABP7RN71_9SPHN</name>
<dbReference type="RefSeq" id="WP_344708819.1">
    <property type="nucleotide sequence ID" value="NZ_BAAAZD010000001.1"/>
</dbReference>
<comment type="caution">
    <text evidence="2">The sequence shown here is derived from an EMBL/GenBank/DDBJ whole genome shotgun (WGS) entry which is preliminary data.</text>
</comment>
<reference evidence="3" key="1">
    <citation type="journal article" date="2019" name="Int. J. Syst. Evol. Microbiol.">
        <title>The Global Catalogue of Microorganisms (GCM) 10K type strain sequencing project: providing services to taxonomists for standard genome sequencing and annotation.</title>
        <authorList>
            <consortium name="The Broad Institute Genomics Platform"/>
            <consortium name="The Broad Institute Genome Sequencing Center for Infectious Disease"/>
            <person name="Wu L."/>
            <person name="Ma J."/>
        </authorList>
    </citation>
    <scope>NUCLEOTIDE SEQUENCE [LARGE SCALE GENOMIC DNA]</scope>
    <source>
        <strain evidence="3">JCM 16603</strain>
    </source>
</reference>
<keyword evidence="1" id="KW-1133">Transmembrane helix</keyword>
<feature type="transmembrane region" description="Helical" evidence="1">
    <location>
        <begin position="55"/>
        <end position="73"/>
    </location>
</feature>
<dbReference type="InterPro" id="IPR009325">
    <property type="entry name" value="DUF983"/>
</dbReference>
<dbReference type="Pfam" id="PF06170">
    <property type="entry name" value="DUF983"/>
    <property type="match status" value="1"/>
</dbReference>
<dbReference type="Proteomes" id="UP001501310">
    <property type="component" value="Unassembled WGS sequence"/>
</dbReference>
<protein>
    <submittedName>
        <fullName evidence="2">DUF983 domain-containing protein</fullName>
    </submittedName>
</protein>